<evidence type="ECO:0000313" key="2">
    <source>
        <dbReference type="EMBL" id="QWG02354.1"/>
    </source>
</evidence>
<reference evidence="2 3" key="1">
    <citation type="submission" date="2021-05" db="EMBL/GenBank/DDBJ databases">
        <title>Comparative genomic studies on the polysaccharide-degrading batcterial strains of the Flammeovirga genus.</title>
        <authorList>
            <person name="Zewei F."/>
            <person name="Zheng Z."/>
            <person name="Yu L."/>
            <person name="Ruyue G."/>
            <person name="Yanhong M."/>
            <person name="Yuanyuan C."/>
            <person name="Jingyan G."/>
            <person name="Wenjun H."/>
        </authorList>
    </citation>
    <scope>NUCLEOTIDE SEQUENCE [LARGE SCALE GENOMIC DNA]</scope>
    <source>
        <strain evidence="2 3">NBRC:100898</strain>
    </source>
</reference>
<dbReference type="RefSeq" id="WP_169664730.1">
    <property type="nucleotide sequence ID" value="NZ_CP076132.1"/>
</dbReference>
<evidence type="ECO:0000313" key="3">
    <source>
        <dbReference type="Proteomes" id="UP000678679"/>
    </source>
</evidence>
<feature type="transmembrane region" description="Helical" evidence="1">
    <location>
        <begin position="100"/>
        <end position="123"/>
    </location>
</feature>
<dbReference type="Proteomes" id="UP000678679">
    <property type="component" value="Chromosome 1"/>
</dbReference>
<evidence type="ECO:0000256" key="1">
    <source>
        <dbReference type="SAM" id="Phobius"/>
    </source>
</evidence>
<dbReference type="EMBL" id="CP076132">
    <property type="protein sequence ID" value="QWG02354.1"/>
    <property type="molecule type" value="Genomic_DNA"/>
</dbReference>
<gene>
    <name evidence="2" type="ORF">KMW28_01860</name>
</gene>
<dbReference type="AlphaFoldDB" id="A0AAX1N495"/>
<keyword evidence="1" id="KW-1133">Transmembrane helix</keyword>
<feature type="transmembrane region" description="Helical" evidence="1">
    <location>
        <begin position="129"/>
        <end position="149"/>
    </location>
</feature>
<feature type="transmembrane region" description="Helical" evidence="1">
    <location>
        <begin position="21"/>
        <end position="41"/>
    </location>
</feature>
<dbReference type="KEGG" id="fya:KMW28_01860"/>
<feature type="transmembrane region" description="Helical" evidence="1">
    <location>
        <begin position="61"/>
        <end position="79"/>
    </location>
</feature>
<sequence>MNNKKPSFFEGFKEPFDMVNKLRICFYGLASISVPFALFWYLQNSSEVVEIEPVIDPLGEIIIAILAVLIIGVSMVEYKKYNSKLKEIRKEPSLPFRLTLLLKAQFFKFIPLSIPPIIVAVLYRLTLEPLVFGLYVVSMILFAMSNPSIHNVISDLRLKKEDKQNMMNNVPFDQTDMKL</sequence>
<keyword evidence="1" id="KW-0812">Transmembrane</keyword>
<keyword evidence="3" id="KW-1185">Reference proteome</keyword>
<name>A0AAX1N495_9BACT</name>
<organism evidence="2 3">
    <name type="scientific">Flammeovirga yaeyamensis</name>
    <dbReference type="NCBI Taxonomy" id="367791"/>
    <lineage>
        <taxon>Bacteria</taxon>
        <taxon>Pseudomonadati</taxon>
        <taxon>Bacteroidota</taxon>
        <taxon>Cytophagia</taxon>
        <taxon>Cytophagales</taxon>
        <taxon>Flammeovirgaceae</taxon>
        <taxon>Flammeovirga</taxon>
    </lineage>
</organism>
<accession>A0AAX1N495</accession>
<proteinExistence type="predicted"/>
<keyword evidence="1" id="KW-0472">Membrane</keyword>
<protein>
    <submittedName>
        <fullName evidence="2">Uncharacterized protein</fullName>
    </submittedName>
</protein>